<evidence type="ECO:0000259" key="16">
    <source>
        <dbReference type="PROSITE" id="PS51198"/>
    </source>
</evidence>
<keyword evidence="9" id="KW-0238">DNA-binding</keyword>
<dbReference type="InterPro" id="IPR014017">
    <property type="entry name" value="DNA_helicase_UvrD-like_C"/>
</dbReference>
<name>E4Q8M5_CALH1</name>
<dbReference type="SUPFAM" id="SSF52540">
    <property type="entry name" value="P-loop containing nucleoside triphosphate hydrolases"/>
    <property type="match status" value="1"/>
</dbReference>
<keyword evidence="3 15" id="KW-0547">Nucleotide-binding</keyword>
<reference key="1">
    <citation type="submission" date="2010-09" db="EMBL/GenBank/DDBJ databases">
        <title>Complete sequence of Caldicellulosiruptor hydrothermalis 108.</title>
        <authorList>
            <consortium name="US DOE Joint Genome Institute"/>
            <person name="Lucas S."/>
            <person name="Copeland A."/>
            <person name="Lapidus A."/>
            <person name="Cheng J.-F."/>
            <person name="Bruce D."/>
            <person name="Goodwin L."/>
            <person name="Pitluck S."/>
            <person name="Davenport K."/>
            <person name="Detter J.C."/>
            <person name="Han C."/>
            <person name="Tapia R."/>
            <person name="Land M."/>
            <person name="Hauser L."/>
            <person name="Chang Y.-J."/>
            <person name="Jeffries C."/>
            <person name="Kyrpides N."/>
            <person name="Ivanova N."/>
            <person name="Mikhailova N."/>
            <person name="Blumer-Schuette S.E."/>
            <person name="Kelly R.M."/>
            <person name="Woyke T."/>
        </authorList>
    </citation>
    <scope>NUCLEOTIDE SEQUENCE</scope>
    <source>
        <strain>108</strain>
    </source>
</reference>
<evidence type="ECO:0000256" key="7">
    <source>
        <dbReference type="ARBA" id="ARBA00022839"/>
    </source>
</evidence>
<evidence type="ECO:0000256" key="6">
    <source>
        <dbReference type="ARBA" id="ARBA00022806"/>
    </source>
</evidence>
<dbReference type="InterPro" id="IPR014016">
    <property type="entry name" value="UvrD-like_ATP-bd"/>
</dbReference>
<dbReference type="EMBL" id="CP002219">
    <property type="protein sequence ID" value="ADQ07999.1"/>
    <property type="molecule type" value="Genomic_DNA"/>
</dbReference>
<dbReference type="Gene3D" id="3.90.320.10">
    <property type="match status" value="1"/>
</dbReference>
<evidence type="ECO:0000256" key="15">
    <source>
        <dbReference type="PROSITE-ProRule" id="PRU00560"/>
    </source>
</evidence>
<dbReference type="Pfam" id="PF13361">
    <property type="entry name" value="UvrD_C"/>
    <property type="match status" value="1"/>
</dbReference>
<dbReference type="GO" id="GO:0043138">
    <property type="term" value="F:3'-5' DNA helicase activity"/>
    <property type="evidence" value="ECO:0007669"/>
    <property type="project" value="UniProtKB-EC"/>
</dbReference>
<dbReference type="GO" id="GO:0005829">
    <property type="term" value="C:cytosol"/>
    <property type="evidence" value="ECO:0007669"/>
    <property type="project" value="TreeGrafter"/>
</dbReference>
<dbReference type="GO" id="GO:0004527">
    <property type="term" value="F:exonuclease activity"/>
    <property type="evidence" value="ECO:0007669"/>
    <property type="project" value="UniProtKB-KW"/>
</dbReference>
<dbReference type="Gene3D" id="3.40.50.300">
    <property type="entry name" value="P-loop containing nucleotide triphosphate hydrolases"/>
    <property type="match status" value="3"/>
</dbReference>
<keyword evidence="6 15" id="KW-0347">Helicase</keyword>
<evidence type="ECO:0000259" key="17">
    <source>
        <dbReference type="PROSITE" id="PS51217"/>
    </source>
</evidence>
<evidence type="ECO:0000256" key="3">
    <source>
        <dbReference type="ARBA" id="ARBA00022741"/>
    </source>
</evidence>
<evidence type="ECO:0000256" key="13">
    <source>
        <dbReference type="ARBA" id="ARBA00034808"/>
    </source>
</evidence>
<evidence type="ECO:0000256" key="2">
    <source>
        <dbReference type="ARBA" id="ARBA00022722"/>
    </source>
</evidence>
<dbReference type="PROSITE" id="PS51257">
    <property type="entry name" value="PROKAR_LIPOPROTEIN"/>
    <property type="match status" value="1"/>
</dbReference>
<keyword evidence="2" id="KW-0540">Nuclease</keyword>
<keyword evidence="11" id="KW-0413">Isomerase</keyword>
<dbReference type="eggNOG" id="COG2887">
    <property type="taxonomic scope" value="Bacteria"/>
</dbReference>
<dbReference type="GO" id="GO:0005524">
    <property type="term" value="F:ATP binding"/>
    <property type="evidence" value="ECO:0007669"/>
    <property type="project" value="UniProtKB-UniRule"/>
</dbReference>
<keyword evidence="8 15" id="KW-0067">ATP-binding</keyword>
<comment type="similarity">
    <text evidence="1">Belongs to the helicase family. UvrD subfamily.</text>
</comment>
<dbReference type="STRING" id="632292.Calhy_2295"/>
<dbReference type="HOGENOM" id="CLU_001114_1_3_9"/>
<dbReference type="EC" id="5.6.2.4" evidence="13"/>
<keyword evidence="19" id="KW-1185">Reference proteome</keyword>
<dbReference type="PROSITE" id="PS51217">
    <property type="entry name" value="UVRD_HELICASE_CTER"/>
    <property type="match status" value="1"/>
</dbReference>
<accession>E4Q8M5</accession>
<dbReference type="PROSITE" id="PS51198">
    <property type="entry name" value="UVRD_HELICASE_ATP_BIND"/>
    <property type="match status" value="1"/>
</dbReference>
<organism evidence="18 19">
    <name type="scientific">Caldicellulosiruptor hydrothermalis (strain DSM 18901 / VKM B-2411 / 108)</name>
    <dbReference type="NCBI Taxonomy" id="632292"/>
    <lineage>
        <taxon>Bacteria</taxon>
        <taxon>Bacillati</taxon>
        <taxon>Bacillota</taxon>
        <taxon>Bacillota incertae sedis</taxon>
        <taxon>Caldicellulosiruptorales</taxon>
        <taxon>Caldicellulosiruptoraceae</taxon>
        <taxon>Caldicellulosiruptor</taxon>
    </lineage>
</organism>
<evidence type="ECO:0000256" key="9">
    <source>
        <dbReference type="ARBA" id="ARBA00023125"/>
    </source>
</evidence>
<proteinExistence type="inferred from homology"/>
<sequence>MSIILKQKYQGMVEKMGNIIIYSASAGCGKTENIANLYIDIINSKKATPNEIVCITYTEKAARELKSRIISKAKQRGLDLLTISKIQNSHIKTIHSFCMYLLRFYWAWARVDANFKIVPDQNRLMLKLIDNYLSVFPATLGRLPQEKFFIEEYLHYIENIAQEFNNSSKYINKAYHLESETFYIFDHLSDSLNSMFLKELTYDLVLQRTFELLNIPEVNKDIKTRFKYLIVDEFQDSNFLQKSIFENIAENIYYIGDKKQSIYRFQGAEPEVFDEAIENCSQVLELCENFRTNSELGKKIDKVASILFPNYKPLSYKHQADGFLKIVEIVNETKEDIIRNEAIYVAKKIKEMVEDGVKISVGGKPERRLKYSDFAVLSRKIQNIAHIYKKVFEDYEIPLDINFKRGLSEQKEIVPLLGFLEILQYPNKKSGYLRLLANDIFKVDRFTLLFCEMSKIECYVPEDVLKFIAKQRDNLFVKKISEILYEFEDMFEYSYKVYKYFGKAAYENVRLFYDLAEESNSFSLEDLLNFINNQGEKMSGYSALDDSVVLISIHSAKGLSFPIVFLVGLCESTGYFSGRSPKLRGSYDTSTKEYIIAPFWMEKEYTRIKNISKQQEKEELKRLFYVALTRPMAGLFMINSTVKEAIKKRGGAKSFGEEIGFNYILTKAEEIGIEKEVVRIKEAEKTSQDFDSSSENNNISYALPSIILPDEFENRFKILSPSHIMDFKRCPAMFSLKYIMGLPVFDEQSSKEEIQQNAKALGTTVHRVLELTKIKDIDDINNLESNISLAVLENDFEDKELVRKLVFNFFKSSFIREIKGKVIKEESELRFYYKLGSQMIYGIIDKVYHLENKIFLIDFKTNLNFDDKKFESYIPQLCIYTQAIRQREPQKDIMSSIFWLREGKSFDYIPETEHIEEVKEVIGRIRNIKSKKDILMLIEEYTKGNCSGCEYEFYCKDEQNIKLIRKKLE</sequence>
<dbReference type="SUPFAM" id="SSF52980">
    <property type="entry name" value="Restriction endonuclease-like"/>
    <property type="match status" value="1"/>
</dbReference>
<feature type="domain" description="UvrD-like helicase ATP-binding" evidence="16">
    <location>
        <begin position="3"/>
        <end position="293"/>
    </location>
</feature>
<evidence type="ECO:0000256" key="11">
    <source>
        <dbReference type="ARBA" id="ARBA00023235"/>
    </source>
</evidence>
<dbReference type="InterPro" id="IPR038726">
    <property type="entry name" value="PDDEXK_AddAB-type"/>
</dbReference>
<dbReference type="KEGG" id="chd:Calhy_2295"/>
<keyword evidence="5 15" id="KW-0378">Hydrolase</keyword>
<evidence type="ECO:0000313" key="18">
    <source>
        <dbReference type="EMBL" id="ADQ07999.1"/>
    </source>
</evidence>
<dbReference type="InterPro" id="IPR011335">
    <property type="entry name" value="Restrct_endonuc-II-like"/>
</dbReference>
<dbReference type="AlphaFoldDB" id="E4Q8M5"/>
<evidence type="ECO:0000256" key="4">
    <source>
        <dbReference type="ARBA" id="ARBA00022763"/>
    </source>
</evidence>
<keyword evidence="10" id="KW-0234">DNA repair</keyword>
<dbReference type="Pfam" id="PF00580">
    <property type="entry name" value="UvrD-helicase"/>
    <property type="match status" value="1"/>
</dbReference>
<dbReference type="InterPro" id="IPR027417">
    <property type="entry name" value="P-loop_NTPase"/>
</dbReference>
<dbReference type="GO" id="GO:0003677">
    <property type="term" value="F:DNA binding"/>
    <property type="evidence" value="ECO:0007669"/>
    <property type="project" value="UniProtKB-KW"/>
</dbReference>
<evidence type="ECO:0000313" key="19">
    <source>
        <dbReference type="Proteomes" id="UP000006890"/>
    </source>
</evidence>
<evidence type="ECO:0000256" key="8">
    <source>
        <dbReference type="ARBA" id="ARBA00022840"/>
    </source>
</evidence>
<dbReference type="Proteomes" id="UP000006890">
    <property type="component" value="Chromosome"/>
</dbReference>
<protein>
    <recommendedName>
        <fullName evidence="13">DNA 3'-5' helicase</fullName>
        <ecNumber evidence="13">5.6.2.4</ecNumber>
    </recommendedName>
</protein>
<evidence type="ECO:0000256" key="1">
    <source>
        <dbReference type="ARBA" id="ARBA00009922"/>
    </source>
</evidence>
<dbReference type="InterPro" id="IPR000212">
    <property type="entry name" value="DNA_helicase_UvrD/REP"/>
</dbReference>
<gene>
    <name evidence="18" type="ordered locus">Calhy_2295</name>
</gene>
<dbReference type="GO" id="GO:0000725">
    <property type="term" value="P:recombinational repair"/>
    <property type="evidence" value="ECO:0007669"/>
    <property type="project" value="TreeGrafter"/>
</dbReference>
<dbReference type="InterPro" id="IPR011604">
    <property type="entry name" value="PDDEXK-like_dom_sf"/>
</dbReference>
<reference evidence="18 19" key="2">
    <citation type="journal article" date="2011" name="J. Bacteriol.">
        <title>Complete genome sequences for the anaerobic, extremely thermophilic plant biomass-degrading bacteria Caldicellulosiruptor hydrothermalis, Caldicellulosiruptor kristjanssonii, Caldicellulosiruptor kronotskyensis, Caldicellulosiruptor owensenis, and Caldicellulosiruptor lactoaceticus.</title>
        <authorList>
            <person name="Blumer-Schuette S.E."/>
            <person name="Ozdemir I."/>
            <person name="Mistry D."/>
            <person name="Lucas S."/>
            <person name="Lapidus A."/>
            <person name="Cheng J.F."/>
            <person name="Goodwin L.A."/>
            <person name="Pitluck S."/>
            <person name="Land M.L."/>
            <person name="Hauser L.J."/>
            <person name="Woyke T."/>
            <person name="Mikhailova N."/>
            <person name="Pati A."/>
            <person name="Kyrpides N.C."/>
            <person name="Ivanova N."/>
            <person name="Detter J.C."/>
            <person name="Walston-Davenport K."/>
            <person name="Han S."/>
            <person name="Adams M.W."/>
            <person name="Kelly R.M."/>
        </authorList>
    </citation>
    <scope>NUCLEOTIDE SEQUENCE [LARGE SCALE GENOMIC DNA]</scope>
    <source>
        <strain evidence="19">DSM 18901 / VKM B-2411 / 108</strain>
    </source>
</reference>
<feature type="domain" description="UvrD-like helicase C-terminal" evidence="17">
    <location>
        <begin position="298"/>
        <end position="558"/>
    </location>
</feature>
<comment type="catalytic activity">
    <reaction evidence="12">
        <text>Couples ATP hydrolysis with the unwinding of duplex DNA by translocating in the 3'-5' direction.</text>
        <dbReference type="EC" id="5.6.2.4"/>
    </reaction>
</comment>
<evidence type="ECO:0000256" key="14">
    <source>
        <dbReference type="ARBA" id="ARBA00048988"/>
    </source>
</evidence>
<dbReference type="eggNOG" id="COG0210">
    <property type="taxonomic scope" value="Bacteria"/>
</dbReference>
<dbReference type="InterPro" id="IPR013986">
    <property type="entry name" value="DExx_box_DNA_helicase_dom_sf"/>
</dbReference>
<evidence type="ECO:0000256" key="5">
    <source>
        <dbReference type="ARBA" id="ARBA00022801"/>
    </source>
</evidence>
<keyword evidence="7" id="KW-0269">Exonuclease</keyword>
<dbReference type="PANTHER" id="PTHR11070">
    <property type="entry name" value="UVRD / RECB / PCRA DNA HELICASE FAMILY MEMBER"/>
    <property type="match status" value="1"/>
</dbReference>
<feature type="binding site" evidence="15">
    <location>
        <begin position="24"/>
        <end position="31"/>
    </location>
    <ligand>
        <name>ATP</name>
        <dbReference type="ChEBI" id="CHEBI:30616"/>
    </ligand>
</feature>
<evidence type="ECO:0000256" key="10">
    <source>
        <dbReference type="ARBA" id="ARBA00023204"/>
    </source>
</evidence>
<evidence type="ECO:0000256" key="12">
    <source>
        <dbReference type="ARBA" id="ARBA00034617"/>
    </source>
</evidence>
<dbReference type="Pfam" id="PF12705">
    <property type="entry name" value="PDDEXK_1"/>
    <property type="match status" value="1"/>
</dbReference>
<dbReference type="Gene3D" id="1.10.10.160">
    <property type="match status" value="1"/>
</dbReference>
<comment type="catalytic activity">
    <reaction evidence="14">
        <text>ATP + H2O = ADP + phosphate + H(+)</text>
        <dbReference type="Rhea" id="RHEA:13065"/>
        <dbReference type="ChEBI" id="CHEBI:15377"/>
        <dbReference type="ChEBI" id="CHEBI:15378"/>
        <dbReference type="ChEBI" id="CHEBI:30616"/>
        <dbReference type="ChEBI" id="CHEBI:43474"/>
        <dbReference type="ChEBI" id="CHEBI:456216"/>
        <dbReference type="EC" id="5.6.2.4"/>
    </reaction>
</comment>
<dbReference type="PANTHER" id="PTHR11070:SF67">
    <property type="entry name" value="DNA 3'-5' HELICASE"/>
    <property type="match status" value="1"/>
</dbReference>
<keyword evidence="4" id="KW-0227">DNA damage</keyword>